<gene>
    <name evidence="2" type="ORF">JR316_011476</name>
</gene>
<protein>
    <submittedName>
        <fullName evidence="2">Uncharacterized protein</fullName>
    </submittedName>
</protein>
<dbReference type="PANTHER" id="PTHR39470">
    <property type="entry name" value="CHROMOSOME 10, WHOLE GENOME SHOTGUN SEQUENCE"/>
    <property type="match status" value="1"/>
</dbReference>
<dbReference type="PANTHER" id="PTHR39470:SF1">
    <property type="entry name" value="CHORISMATE SYNTHASE PROTEIN"/>
    <property type="match status" value="1"/>
</dbReference>
<comment type="caution">
    <text evidence="2">The sequence shown here is derived from an EMBL/GenBank/DDBJ whole genome shotgun (WGS) entry which is preliminary data.</text>
</comment>
<name>A0A8H7XPY3_PSICU</name>
<dbReference type="AlphaFoldDB" id="A0A8H7XPY3"/>
<proteinExistence type="predicted"/>
<accession>A0A8H7XPY3</accession>
<feature type="transmembrane region" description="Helical" evidence="1">
    <location>
        <begin position="208"/>
        <end position="227"/>
    </location>
</feature>
<keyword evidence="1" id="KW-1133">Transmembrane helix</keyword>
<keyword evidence="1" id="KW-0812">Transmembrane</keyword>
<sequence length="398" mass="44568">MELPQLSLDTYVAICLVIATPWLYRTFSPFSEVRTKTRTEQLVSTTILTHTLYMLYCLFVSPPQNVFTSLGVPMSAAPEELRVKLAERFGSEEHVPEYLRVLVKRLGLMDMRSLYIRFGHDVLTTCSYCQSFDDFALYAFPSSLLEYVREIAFVGLLTLPKTPTAHFRPVGLGVLLAALLIEAYWVLTVPVLITPRGSDTTTTMWHDTFILIRHTLFLLLPLITTLAPHLELHRVPILNAFIPAPETANLPPSRFQMQGQGGPVLPDGITLNQISNMTLKTLGHLVPTLHLLKYSHAAIMRSQPSSADAEDSSTPSQHLHARASEWWREERREGDIVRNDANVRHVLKASGLSLDDEVKAEDGSVVQPEGPLLNSAKIAANMLKEQGAPPSEFWVFMK</sequence>
<reference evidence="2" key="1">
    <citation type="submission" date="2021-02" db="EMBL/GenBank/DDBJ databases">
        <title>Psilocybe cubensis genome.</title>
        <authorList>
            <person name="Mckernan K.J."/>
            <person name="Crawford S."/>
            <person name="Trippe A."/>
            <person name="Kane L.T."/>
            <person name="Mclaughlin S."/>
        </authorList>
    </citation>
    <scope>NUCLEOTIDE SEQUENCE [LARGE SCALE GENOMIC DNA]</scope>
    <source>
        <strain evidence="2">MGC-MH-2018</strain>
    </source>
</reference>
<dbReference type="OrthoDB" id="4218123at2759"/>
<keyword evidence="1" id="KW-0472">Membrane</keyword>
<feature type="transmembrane region" description="Helical" evidence="1">
    <location>
        <begin position="6"/>
        <end position="24"/>
    </location>
</feature>
<dbReference type="EMBL" id="JAFIQS010000014">
    <property type="protein sequence ID" value="KAG5163689.1"/>
    <property type="molecule type" value="Genomic_DNA"/>
</dbReference>
<evidence type="ECO:0000313" key="2">
    <source>
        <dbReference type="EMBL" id="KAG5163689.1"/>
    </source>
</evidence>
<organism evidence="2">
    <name type="scientific">Psilocybe cubensis</name>
    <name type="common">Psychedelic mushroom</name>
    <name type="synonym">Stropharia cubensis</name>
    <dbReference type="NCBI Taxonomy" id="181762"/>
    <lineage>
        <taxon>Eukaryota</taxon>
        <taxon>Fungi</taxon>
        <taxon>Dikarya</taxon>
        <taxon>Basidiomycota</taxon>
        <taxon>Agaricomycotina</taxon>
        <taxon>Agaricomycetes</taxon>
        <taxon>Agaricomycetidae</taxon>
        <taxon>Agaricales</taxon>
        <taxon>Agaricineae</taxon>
        <taxon>Strophariaceae</taxon>
        <taxon>Psilocybe</taxon>
    </lineage>
</organism>
<evidence type="ECO:0000256" key="1">
    <source>
        <dbReference type="SAM" id="Phobius"/>
    </source>
</evidence>
<feature type="transmembrane region" description="Helical" evidence="1">
    <location>
        <begin position="170"/>
        <end position="193"/>
    </location>
</feature>